<dbReference type="InterPro" id="IPR011009">
    <property type="entry name" value="Kinase-like_dom_sf"/>
</dbReference>
<feature type="domain" description="Aminoglycoside phosphotransferase" evidence="1">
    <location>
        <begin position="39"/>
        <end position="269"/>
    </location>
</feature>
<dbReference type="PANTHER" id="PTHR47829">
    <property type="entry name" value="HYDROLASE, PUTATIVE (AFU_ORTHOLOGUE AFUA_1G12880)-RELATED"/>
    <property type="match status" value="1"/>
</dbReference>
<evidence type="ECO:0000313" key="2">
    <source>
        <dbReference type="EMBL" id="SFF31108.1"/>
    </source>
</evidence>
<dbReference type="Gene3D" id="3.90.1200.10">
    <property type="match status" value="1"/>
</dbReference>
<dbReference type="InterPro" id="IPR052898">
    <property type="entry name" value="ACAD10-like"/>
</dbReference>
<keyword evidence="2" id="KW-0808">Transferase</keyword>
<dbReference type="InterPro" id="IPR041726">
    <property type="entry name" value="ACAD10_11_N"/>
</dbReference>
<name>A0A1I2HNM1_9BACT</name>
<dbReference type="RefSeq" id="WP_091546719.1">
    <property type="nucleotide sequence ID" value="NZ_FONY01000025.1"/>
</dbReference>
<keyword evidence="2" id="KW-0418">Kinase</keyword>
<keyword evidence="3" id="KW-1185">Reference proteome</keyword>
<dbReference type="EMBL" id="FONY01000025">
    <property type="protein sequence ID" value="SFF31108.1"/>
    <property type="molecule type" value="Genomic_DNA"/>
</dbReference>
<dbReference type="AlphaFoldDB" id="A0A1I2HNM1"/>
<dbReference type="CDD" id="cd05154">
    <property type="entry name" value="ACAD10_11_N-like"/>
    <property type="match status" value="1"/>
</dbReference>
<dbReference type="OrthoDB" id="3806873at2"/>
<evidence type="ECO:0000313" key="3">
    <source>
        <dbReference type="Proteomes" id="UP000199513"/>
    </source>
</evidence>
<gene>
    <name evidence="2" type="ORF">SAMN04488541_102514</name>
</gene>
<dbReference type="PANTHER" id="PTHR47829:SF1">
    <property type="entry name" value="HAD FAMILY PHOSPHATASE"/>
    <property type="match status" value="1"/>
</dbReference>
<evidence type="ECO:0000259" key="1">
    <source>
        <dbReference type="Pfam" id="PF01636"/>
    </source>
</evidence>
<protein>
    <submittedName>
        <fullName evidence="2">Predicted kinase, aminoglycoside phosphotransferase (APT) family</fullName>
    </submittedName>
</protein>
<sequence>MENYIDIPQAIRQGEELNIENLRLFLQKEIPDLQGEIQLSQFPSGFSNLTYLLSIGDKEYVLRRPPFGANIKSAHDMSREYHILGSIAPAYPKVPKPLLYSDDTSIIGAEFYIMERVKGIILRQKPPKDLVLTPDMMQAISISVIDNLADLHLIDIQKHQLIHLGKPEGYVKRQVEGWIERYKKAETDLIVTMNNTANWLLANMPVDNAPALIHNDYKYDNVVLNPQKLDEIIAVLDWEMATIGDPLMDLGTTLGYWAEETDPEVLKGFSLTCLAGNLNRKKIVERYAEKTGQNSADLLEKIVFYYAFGCFKIGVIVQQIYARYKKGFTQDKRFANLIYLVHACGQCADKAIKTGKI</sequence>
<dbReference type="Pfam" id="PF01636">
    <property type="entry name" value="APH"/>
    <property type="match status" value="1"/>
</dbReference>
<organism evidence="2 3">
    <name type="scientific">Thermoflexibacter ruber</name>
    <dbReference type="NCBI Taxonomy" id="1003"/>
    <lineage>
        <taxon>Bacteria</taxon>
        <taxon>Pseudomonadati</taxon>
        <taxon>Bacteroidota</taxon>
        <taxon>Cytophagia</taxon>
        <taxon>Cytophagales</taxon>
        <taxon>Thermoflexibacteraceae</taxon>
        <taxon>Thermoflexibacter</taxon>
    </lineage>
</organism>
<accession>A0A1I2HNM1</accession>
<proteinExistence type="predicted"/>
<dbReference type="Gene3D" id="3.30.200.20">
    <property type="entry name" value="Phosphorylase Kinase, domain 1"/>
    <property type="match status" value="1"/>
</dbReference>
<reference evidence="2 3" key="1">
    <citation type="submission" date="2016-10" db="EMBL/GenBank/DDBJ databases">
        <authorList>
            <person name="de Groot N.N."/>
        </authorList>
    </citation>
    <scope>NUCLEOTIDE SEQUENCE [LARGE SCALE GENOMIC DNA]</scope>
    <source>
        <strain>GEY</strain>
        <strain evidence="3">DSM 9560</strain>
    </source>
</reference>
<dbReference type="STRING" id="1003.SAMN04488541_102514"/>
<dbReference type="SUPFAM" id="SSF56112">
    <property type="entry name" value="Protein kinase-like (PK-like)"/>
    <property type="match status" value="1"/>
</dbReference>
<dbReference type="Proteomes" id="UP000199513">
    <property type="component" value="Unassembled WGS sequence"/>
</dbReference>
<dbReference type="InterPro" id="IPR002575">
    <property type="entry name" value="Aminoglycoside_PTrfase"/>
</dbReference>
<dbReference type="GO" id="GO:0016301">
    <property type="term" value="F:kinase activity"/>
    <property type="evidence" value="ECO:0007669"/>
    <property type="project" value="UniProtKB-KW"/>
</dbReference>